<feature type="compositionally biased region" description="Basic and acidic residues" evidence="2">
    <location>
        <begin position="1"/>
        <end position="10"/>
    </location>
</feature>
<dbReference type="InterPro" id="IPR035979">
    <property type="entry name" value="RBD_domain_sf"/>
</dbReference>
<evidence type="ECO:0000313" key="4">
    <source>
        <dbReference type="EMBL" id="KAK8864330.1"/>
    </source>
</evidence>
<dbReference type="Proteomes" id="UP001388673">
    <property type="component" value="Unassembled WGS sequence"/>
</dbReference>
<proteinExistence type="predicted"/>
<dbReference type="Pfam" id="PF00076">
    <property type="entry name" value="RRM_1"/>
    <property type="match status" value="1"/>
</dbReference>
<keyword evidence="5" id="KW-1185">Reference proteome</keyword>
<feature type="compositionally biased region" description="Basic and acidic residues" evidence="2">
    <location>
        <begin position="146"/>
        <end position="214"/>
    </location>
</feature>
<gene>
    <name evidence="4" type="ORF">IAR55_001577</name>
</gene>
<sequence>MTNAAYDRRSPSPPPPRYRTPSPNDHRERQYPDRRDSAYVAPRRPPHAPAQVQKNNVLGVFGLSIRTRERDLEDEFMRYGDVEKVVIVYDQRTDRSRGFGFITMRTIEDAERCIDKLNGLNLHGRNIRVDFSATQKPHAPTPGEYRGVKRPIDEDRYGGRGGGRYDDRRGGGGYDSRRGDDDRRGGGYPDRDRYDDRDRYRDREGGRGYSRREDDDPYGGRSRRDDSDRERRRSVSPRRSRYSGSPDRRAPPRDYDAPPPAAAAPGSEVSRY</sequence>
<evidence type="ECO:0000256" key="1">
    <source>
        <dbReference type="PROSITE-ProRule" id="PRU00176"/>
    </source>
</evidence>
<protein>
    <recommendedName>
        <fullName evidence="3">RRM domain-containing protein</fullName>
    </recommendedName>
</protein>
<dbReference type="PROSITE" id="PS50102">
    <property type="entry name" value="RRM"/>
    <property type="match status" value="1"/>
</dbReference>
<keyword evidence="1" id="KW-0694">RNA-binding</keyword>
<evidence type="ECO:0000313" key="5">
    <source>
        <dbReference type="Proteomes" id="UP001388673"/>
    </source>
</evidence>
<feature type="compositionally biased region" description="Basic and acidic residues" evidence="2">
    <location>
        <begin position="24"/>
        <end position="37"/>
    </location>
</feature>
<feature type="compositionally biased region" description="Basic and acidic residues" evidence="2">
    <location>
        <begin position="222"/>
        <end position="233"/>
    </location>
</feature>
<feature type="domain" description="RRM" evidence="3">
    <location>
        <begin position="56"/>
        <end position="134"/>
    </location>
</feature>
<accession>A0AAW0Z2N5</accession>
<feature type="region of interest" description="Disordered" evidence="2">
    <location>
        <begin position="1"/>
        <end position="51"/>
    </location>
</feature>
<feature type="compositionally biased region" description="Basic and acidic residues" evidence="2">
    <location>
        <begin position="246"/>
        <end position="256"/>
    </location>
</feature>
<dbReference type="GeneID" id="92178836"/>
<dbReference type="InterPro" id="IPR000504">
    <property type="entry name" value="RRM_dom"/>
</dbReference>
<dbReference type="KEGG" id="kne:92178836"/>
<dbReference type="InterPro" id="IPR050441">
    <property type="entry name" value="RBM"/>
</dbReference>
<dbReference type="PANTHER" id="PTHR48034">
    <property type="entry name" value="TRANSFORMER-2 SEX-DETERMINING PROTEIN-RELATED"/>
    <property type="match status" value="1"/>
</dbReference>
<dbReference type="CDD" id="cd12363">
    <property type="entry name" value="RRM_TRA2"/>
    <property type="match status" value="1"/>
</dbReference>
<dbReference type="RefSeq" id="XP_066804626.1">
    <property type="nucleotide sequence ID" value="XM_066944703.1"/>
</dbReference>
<feature type="region of interest" description="Disordered" evidence="2">
    <location>
        <begin position="131"/>
        <end position="272"/>
    </location>
</feature>
<dbReference type="SUPFAM" id="SSF54928">
    <property type="entry name" value="RNA-binding domain, RBD"/>
    <property type="match status" value="1"/>
</dbReference>
<evidence type="ECO:0000259" key="3">
    <source>
        <dbReference type="PROSITE" id="PS50102"/>
    </source>
</evidence>
<dbReference type="InterPro" id="IPR012677">
    <property type="entry name" value="Nucleotide-bd_a/b_plait_sf"/>
</dbReference>
<dbReference type="Gene3D" id="3.30.70.330">
    <property type="match status" value="1"/>
</dbReference>
<comment type="caution">
    <text evidence="4">The sequence shown here is derived from an EMBL/GenBank/DDBJ whole genome shotgun (WGS) entry which is preliminary data.</text>
</comment>
<dbReference type="EMBL" id="JBCAWK010000003">
    <property type="protein sequence ID" value="KAK8864330.1"/>
    <property type="molecule type" value="Genomic_DNA"/>
</dbReference>
<evidence type="ECO:0000256" key="2">
    <source>
        <dbReference type="SAM" id="MobiDB-lite"/>
    </source>
</evidence>
<reference evidence="4 5" key="1">
    <citation type="journal article" date="2024" name="bioRxiv">
        <title>Comparative genomics of Cryptococcus and Kwoniella reveals pathogenesis evolution and contrasting karyotype dynamics via intercentromeric recombination or chromosome fusion.</title>
        <authorList>
            <person name="Coelho M.A."/>
            <person name="David-Palma M."/>
            <person name="Shea T."/>
            <person name="Bowers K."/>
            <person name="McGinley-Smith S."/>
            <person name="Mohammad A.W."/>
            <person name="Gnirke A."/>
            <person name="Yurkov A.M."/>
            <person name="Nowrousian M."/>
            <person name="Sun S."/>
            <person name="Cuomo C.A."/>
            <person name="Heitman J."/>
        </authorList>
    </citation>
    <scope>NUCLEOTIDE SEQUENCE [LARGE SCALE GENOMIC DNA]</scope>
    <source>
        <strain evidence="4 5">CBS 13917</strain>
    </source>
</reference>
<dbReference type="AlphaFoldDB" id="A0AAW0Z2N5"/>
<dbReference type="SMART" id="SM00360">
    <property type="entry name" value="RRM"/>
    <property type="match status" value="1"/>
</dbReference>
<name>A0AAW0Z2N5_9TREE</name>
<dbReference type="GO" id="GO:0003723">
    <property type="term" value="F:RNA binding"/>
    <property type="evidence" value="ECO:0007669"/>
    <property type="project" value="UniProtKB-UniRule"/>
</dbReference>
<organism evidence="4 5">
    <name type="scientific">Kwoniella newhampshirensis</name>
    <dbReference type="NCBI Taxonomy" id="1651941"/>
    <lineage>
        <taxon>Eukaryota</taxon>
        <taxon>Fungi</taxon>
        <taxon>Dikarya</taxon>
        <taxon>Basidiomycota</taxon>
        <taxon>Agaricomycotina</taxon>
        <taxon>Tremellomycetes</taxon>
        <taxon>Tremellales</taxon>
        <taxon>Cryptococcaceae</taxon>
        <taxon>Kwoniella</taxon>
    </lineage>
</organism>